<accession>A0A5M9GWT8</accession>
<dbReference type="Proteomes" id="UP000322918">
    <property type="component" value="Unassembled WGS sequence"/>
</dbReference>
<dbReference type="GO" id="GO:0016887">
    <property type="term" value="F:ATP hydrolysis activity"/>
    <property type="evidence" value="ECO:0007669"/>
    <property type="project" value="InterPro"/>
</dbReference>
<dbReference type="InterPro" id="IPR003959">
    <property type="entry name" value="ATPase_AAA_core"/>
</dbReference>
<evidence type="ECO:0000259" key="1">
    <source>
        <dbReference type="Pfam" id="PF12476"/>
    </source>
</evidence>
<dbReference type="InterPro" id="IPR051396">
    <property type="entry name" value="Bact_Antivir_Def_Nuclease"/>
</dbReference>
<evidence type="ECO:0000313" key="4">
    <source>
        <dbReference type="Proteomes" id="UP000322918"/>
    </source>
</evidence>
<dbReference type="OrthoDB" id="747555at2"/>
<sequence>MIKDIEIENFKLFKRSKLSLRTLSLFTGLNGTGKSSIIQVLLLLRQSQQSGILSTAGLNLKGNLVELGTGKDIFNQFAGKDEFVKIKINTTNHTYYWDFTYSADSDILPVINKSTYTDQLSKFSLFNRNFQYLNTEHIVPLNTYKKSEFEVVHNRQIGKHGEYAVHYLSEYGLEPIQYANLIHPKAKSNRLLHNVEAWLNEISPGVKVIVEDIKGVDSIRLGFQYEAENGYTNEYKPINVGFGITYALPVVVALLTIAPDKITIIENPESHIHPQGQAKIGELIALSTANDCQIFVETHSDHILNGIRVAIKETKLLHSEAAIYYFDRVSNGKAEHESAITTINIDKNGELSEYPKGLLDEWSSQLFKLI</sequence>
<dbReference type="Gene3D" id="3.40.50.300">
    <property type="entry name" value="P-loop containing nucleotide triphosphate hydrolases"/>
    <property type="match status" value="1"/>
</dbReference>
<dbReference type="InterPro" id="IPR022532">
    <property type="entry name" value="DUF3696"/>
</dbReference>
<gene>
    <name evidence="3" type="ORF">F1649_17925</name>
</gene>
<keyword evidence="4" id="KW-1185">Reference proteome</keyword>
<feature type="domain" description="ATPase AAA-type core" evidence="2">
    <location>
        <begin position="26"/>
        <end position="305"/>
    </location>
</feature>
<dbReference type="InterPro" id="IPR014592">
    <property type="entry name" value="P-loop_UCP034888"/>
</dbReference>
<evidence type="ECO:0000313" key="3">
    <source>
        <dbReference type="EMBL" id="KAA8478215.1"/>
    </source>
</evidence>
<dbReference type="InterPro" id="IPR027417">
    <property type="entry name" value="P-loop_NTPase"/>
</dbReference>
<protein>
    <submittedName>
        <fullName evidence="3">DUF3696 domain-containing protein</fullName>
    </submittedName>
</protein>
<dbReference type="EMBL" id="VWNE01000034">
    <property type="protein sequence ID" value="KAA8478215.1"/>
    <property type="molecule type" value="Genomic_DNA"/>
</dbReference>
<feature type="domain" description="DUF3696" evidence="1">
    <location>
        <begin position="318"/>
        <end position="369"/>
    </location>
</feature>
<dbReference type="SUPFAM" id="SSF52540">
    <property type="entry name" value="P-loop containing nucleoside triphosphate hydrolases"/>
    <property type="match status" value="1"/>
</dbReference>
<dbReference type="GO" id="GO:0005524">
    <property type="term" value="F:ATP binding"/>
    <property type="evidence" value="ECO:0007669"/>
    <property type="project" value="InterPro"/>
</dbReference>
<dbReference type="AlphaFoldDB" id="A0A5M9GWT8"/>
<organism evidence="3 4">
    <name type="scientific">Arcticibacter tournemirensis</name>
    <dbReference type="NCBI Taxonomy" id="699437"/>
    <lineage>
        <taxon>Bacteria</taxon>
        <taxon>Pseudomonadati</taxon>
        <taxon>Bacteroidota</taxon>
        <taxon>Sphingobacteriia</taxon>
        <taxon>Sphingobacteriales</taxon>
        <taxon>Sphingobacteriaceae</taxon>
        <taxon>Arcticibacter</taxon>
    </lineage>
</organism>
<dbReference type="RefSeq" id="WP_141815059.1">
    <property type="nucleotide sequence ID" value="NZ_VFPL01000001.1"/>
</dbReference>
<dbReference type="PANTHER" id="PTHR43581:SF2">
    <property type="entry name" value="EXCINUCLEASE ATPASE SUBUNIT"/>
    <property type="match status" value="1"/>
</dbReference>
<name>A0A5M9GWT8_9SPHI</name>
<reference evidence="3 4" key="1">
    <citation type="submission" date="2019-09" db="EMBL/GenBank/DDBJ databases">
        <title>Pararcticibacter amylolyticus gen. nov., sp. nov., isolated from a rottenly hemp rope, and reclassification of Pedobacter tournemirensis as Pararcticibacter tournemirensis comb. nov.</title>
        <authorList>
            <person name="Cai Y."/>
        </authorList>
    </citation>
    <scope>NUCLEOTIDE SEQUENCE [LARGE SCALE GENOMIC DNA]</scope>
    <source>
        <strain evidence="3 4">TF5-37.2-LB10</strain>
    </source>
</reference>
<comment type="caution">
    <text evidence="3">The sequence shown here is derived from an EMBL/GenBank/DDBJ whole genome shotgun (WGS) entry which is preliminary data.</text>
</comment>
<dbReference type="PANTHER" id="PTHR43581">
    <property type="entry name" value="ATP/GTP PHOSPHATASE"/>
    <property type="match status" value="1"/>
</dbReference>
<evidence type="ECO:0000259" key="2">
    <source>
        <dbReference type="Pfam" id="PF13304"/>
    </source>
</evidence>
<dbReference type="Pfam" id="PF12476">
    <property type="entry name" value="DUF3696"/>
    <property type="match status" value="1"/>
</dbReference>
<proteinExistence type="predicted"/>
<dbReference type="PIRSF" id="PIRSF034888">
    <property type="entry name" value="P-loop_UCP034888"/>
    <property type="match status" value="1"/>
</dbReference>
<dbReference type="Pfam" id="PF13304">
    <property type="entry name" value="AAA_21"/>
    <property type="match status" value="1"/>
</dbReference>